<dbReference type="AlphaFoldDB" id="X0ZE54"/>
<dbReference type="EMBL" id="BARS01050243">
    <property type="protein sequence ID" value="GAG46626.1"/>
    <property type="molecule type" value="Genomic_DNA"/>
</dbReference>
<proteinExistence type="predicted"/>
<reference evidence="1" key="1">
    <citation type="journal article" date="2014" name="Front. Microbiol.">
        <title>High frequency of phylogenetically diverse reductive dehalogenase-homologous genes in deep subseafloor sedimentary metagenomes.</title>
        <authorList>
            <person name="Kawai M."/>
            <person name="Futagami T."/>
            <person name="Toyoda A."/>
            <person name="Takaki Y."/>
            <person name="Nishi S."/>
            <person name="Hori S."/>
            <person name="Arai W."/>
            <person name="Tsubouchi T."/>
            <person name="Morono Y."/>
            <person name="Uchiyama I."/>
            <person name="Ito T."/>
            <person name="Fujiyama A."/>
            <person name="Inagaki F."/>
            <person name="Takami H."/>
        </authorList>
    </citation>
    <scope>NUCLEOTIDE SEQUENCE</scope>
    <source>
        <strain evidence="1">Expedition CK06-06</strain>
    </source>
</reference>
<sequence length="141" mass="15723">MLIYLPCEEAQGIDRLYDIKCPIFCYPQFFTRDCCIDFSDQINVDTGLDFVNGDDVLINQTFIDSCNRTWRFSPPSATEILMGTYLTGVACGDIVNITNNLSGIGGSLSLVPDRLAPCFPNPVINFSYPWTIYLKVTVLDG</sequence>
<organism evidence="1">
    <name type="scientific">marine sediment metagenome</name>
    <dbReference type="NCBI Taxonomy" id="412755"/>
    <lineage>
        <taxon>unclassified sequences</taxon>
        <taxon>metagenomes</taxon>
        <taxon>ecological metagenomes</taxon>
    </lineage>
</organism>
<protein>
    <submittedName>
        <fullName evidence="1">Uncharacterized protein</fullName>
    </submittedName>
</protein>
<gene>
    <name evidence="1" type="ORF">S01H1_75047</name>
</gene>
<feature type="non-terminal residue" evidence="1">
    <location>
        <position position="141"/>
    </location>
</feature>
<comment type="caution">
    <text evidence="1">The sequence shown here is derived from an EMBL/GenBank/DDBJ whole genome shotgun (WGS) entry which is preliminary data.</text>
</comment>
<accession>X0ZE54</accession>
<evidence type="ECO:0000313" key="1">
    <source>
        <dbReference type="EMBL" id="GAG46626.1"/>
    </source>
</evidence>
<name>X0ZE54_9ZZZZ</name>